<evidence type="ECO:0000259" key="4">
    <source>
        <dbReference type="PROSITE" id="PS50893"/>
    </source>
</evidence>
<dbReference type="RefSeq" id="WP_203924550.1">
    <property type="nucleotide sequence ID" value="NZ_BONZ01000117.1"/>
</dbReference>
<accession>A0A8J3R195</accession>
<dbReference type="InterPro" id="IPR017871">
    <property type="entry name" value="ABC_transporter-like_CS"/>
</dbReference>
<dbReference type="EMBL" id="BONZ01000117">
    <property type="protein sequence ID" value="GIH21150.1"/>
    <property type="molecule type" value="Genomic_DNA"/>
</dbReference>
<feature type="compositionally biased region" description="Basic and acidic residues" evidence="3">
    <location>
        <begin position="1"/>
        <end position="12"/>
    </location>
</feature>
<protein>
    <submittedName>
        <fullName evidence="5">ABC transporter ATP-binding protein</fullName>
    </submittedName>
</protein>
<evidence type="ECO:0000256" key="1">
    <source>
        <dbReference type="ARBA" id="ARBA00022741"/>
    </source>
</evidence>
<organism evidence="5 6">
    <name type="scientific">Rugosimonospora africana</name>
    <dbReference type="NCBI Taxonomy" id="556532"/>
    <lineage>
        <taxon>Bacteria</taxon>
        <taxon>Bacillati</taxon>
        <taxon>Actinomycetota</taxon>
        <taxon>Actinomycetes</taxon>
        <taxon>Micromonosporales</taxon>
        <taxon>Micromonosporaceae</taxon>
        <taxon>Rugosimonospora</taxon>
    </lineage>
</organism>
<dbReference type="GO" id="GO:0005524">
    <property type="term" value="F:ATP binding"/>
    <property type="evidence" value="ECO:0007669"/>
    <property type="project" value="UniProtKB-KW"/>
</dbReference>
<dbReference type="AlphaFoldDB" id="A0A8J3R195"/>
<dbReference type="InterPro" id="IPR027417">
    <property type="entry name" value="P-loop_NTPase"/>
</dbReference>
<dbReference type="SMART" id="SM00382">
    <property type="entry name" value="AAA"/>
    <property type="match status" value="1"/>
</dbReference>
<dbReference type="SUPFAM" id="SSF52540">
    <property type="entry name" value="P-loop containing nucleoside triphosphate hydrolases"/>
    <property type="match status" value="1"/>
</dbReference>
<keyword evidence="1" id="KW-0547">Nucleotide-binding</keyword>
<dbReference type="PROSITE" id="PS50893">
    <property type="entry name" value="ABC_TRANSPORTER_2"/>
    <property type="match status" value="1"/>
</dbReference>
<evidence type="ECO:0000256" key="2">
    <source>
        <dbReference type="ARBA" id="ARBA00022840"/>
    </source>
</evidence>
<dbReference type="CDD" id="cd03216">
    <property type="entry name" value="ABC_Carb_Monos_I"/>
    <property type="match status" value="1"/>
</dbReference>
<proteinExistence type="predicted"/>
<dbReference type="PANTHER" id="PTHR43790:SF8">
    <property type="entry name" value="SUGAR ABC TRANSPORTER ATP-BINDING PROTEIN"/>
    <property type="match status" value="1"/>
</dbReference>
<dbReference type="InterPro" id="IPR003439">
    <property type="entry name" value="ABC_transporter-like_ATP-bd"/>
</dbReference>
<dbReference type="Gene3D" id="3.40.50.300">
    <property type="entry name" value="P-loop containing nucleotide triphosphate hydrolases"/>
    <property type="match status" value="1"/>
</dbReference>
<feature type="domain" description="ABC transporter" evidence="4">
    <location>
        <begin position="44"/>
        <end position="281"/>
    </location>
</feature>
<evidence type="ECO:0000313" key="6">
    <source>
        <dbReference type="Proteomes" id="UP000642748"/>
    </source>
</evidence>
<dbReference type="GO" id="GO:0016887">
    <property type="term" value="F:ATP hydrolysis activity"/>
    <property type="evidence" value="ECO:0007669"/>
    <property type="project" value="InterPro"/>
</dbReference>
<name>A0A8J3R195_9ACTN</name>
<dbReference type="InterPro" id="IPR003593">
    <property type="entry name" value="AAA+_ATPase"/>
</dbReference>
<dbReference type="InterPro" id="IPR050107">
    <property type="entry name" value="ABC_carbohydrate_import_ATPase"/>
</dbReference>
<sequence>MTDPKGSLDRDTSSLGAAGGPTSVGATGDPVTADSTTPAAPPAIRAENVGKRFGQVQALRNVNLTVGRGEVLGLIGDNGAGKSTLIKILTGFHQPTSGQIYIDGQPTNLHSVQHARSLGIETVFQDLALINTLPVYLNLHLNKEPRFGPFLRKSLMRRNARRYLDDIGINIPSVNAEVANLSGGQRQAIAVARSVYSNARILLLDEPLAAMGAKEGGIILDLIQMLRSRGDLSIIMIAHNYTQVLDVCDRVNLLQHGEITFDKKVTDTSAEELLDLVANEYRVGGSKAKDRGKYLAEIRDNK</sequence>
<feature type="region of interest" description="Disordered" evidence="3">
    <location>
        <begin position="1"/>
        <end position="42"/>
    </location>
</feature>
<evidence type="ECO:0000256" key="3">
    <source>
        <dbReference type="SAM" id="MobiDB-lite"/>
    </source>
</evidence>
<reference evidence="5" key="1">
    <citation type="submission" date="2021-01" db="EMBL/GenBank/DDBJ databases">
        <title>Whole genome shotgun sequence of Rugosimonospora africana NBRC 104875.</title>
        <authorList>
            <person name="Komaki H."/>
            <person name="Tamura T."/>
        </authorList>
    </citation>
    <scope>NUCLEOTIDE SEQUENCE</scope>
    <source>
        <strain evidence="5">NBRC 104875</strain>
    </source>
</reference>
<dbReference type="Proteomes" id="UP000642748">
    <property type="component" value="Unassembled WGS sequence"/>
</dbReference>
<keyword evidence="2 5" id="KW-0067">ATP-binding</keyword>
<gene>
    <name evidence="5" type="ORF">Raf01_93220</name>
</gene>
<dbReference type="PANTHER" id="PTHR43790">
    <property type="entry name" value="CARBOHYDRATE TRANSPORT ATP-BINDING PROTEIN MG119-RELATED"/>
    <property type="match status" value="1"/>
</dbReference>
<comment type="caution">
    <text evidence="5">The sequence shown here is derived from an EMBL/GenBank/DDBJ whole genome shotgun (WGS) entry which is preliminary data.</text>
</comment>
<keyword evidence="6" id="KW-1185">Reference proteome</keyword>
<evidence type="ECO:0000313" key="5">
    <source>
        <dbReference type="EMBL" id="GIH21150.1"/>
    </source>
</evidence>
<dbReference type="Pfam" id="PF00005">
    <property type="entry name" value="ABC_tran"/>
    <property type="match status" value="1"/>
</dbReference>
<dbReference type="PROSITE" id="PS00211">
    <property type="entry name" value="ABC_TRANSPORTER_1"/>
    <property type="match status" value="1"/>
</dbReference>